<dbReference type="GO" id="GO:0006814">
    <property type="term" value="P:sodium ion transport"/>
    <property type="evidence" value="ECO:0007669"/>
    <property type="project" value="UniProtKB-KW"/>
</dbReference>
<comment type="similarity">
    <text evidence="2 11">Belongs to the sodium:solute symporter (SSF) (TC 2.A.21) family.</text>
</comment>
<feature type="transmembrane region" description="Helical" evidence="12">
    <location>
        <begin position="374"/>
        <end position="394"/>
    </location>
</feature>
<dbReference type="NCBIfam" id="TIGR00813">
    <property type="entry name" value="sss"/>
    <property type="match status" value="1"/>
</dbReference>
<evidence type="ECO:0000256" key="5">
    <source>
        <dbReference type="ARBA" id="ARBA00022692"/>
    </source>
</evidence>
<evidence type="ECO:0000256" key="2">
    <source>
        <dbReference type="ARBA" id="ARBA00006434"/>
    </source>
</evidence>
<dbReference type="InterPro" id="IPR051163">
    <property type="entry name" value="Sodium:Solute_Symporter_SSF"/>
</dbReference>
<organism evidence="13 14">
    <name type="scientific">Alteromonas aestuariivivens</name>
    <dbReference type="NCBI Taxonomy" id="1938339"/>
    <lineage>
        <taxon>Bacteria</taxon>
        <taxon>Pseudomonadati</taxon>
        <taxon>Pseudomonadota</taxon>
        <taxon>Gammaproteobacteria</taxon>
        <taxon>Alteromonadales</taxon>
        <taxon>Alteromonadaceae</taxon>
        <taxon>Alteromonas/Salinimonas group</taxon>
        <taxon>Alteromonas</taxon>
    </lineage>
</organism>
<evidence type="ECO:0000256" key="9">
    <source>
        <dbReference type="ARBA" id="ARBA00023136"/>
    </source>
</evidence>
<dbReference type="OrthoDB" id="9803348at2"/>
<keyword evidence="7" id="KW-0915">Sodium</keyword>
<keyword evidence="3" id="KW-0813">Transport</keyword>
<evidence type="ECO:0000256" key="11">
    <source>
        <dbReference type="RuleBase" id="RU362091"/>
    </source>
</evidence>
<dbReference type="RefSeq" id="WP_115591989.1">
    <property type="nucleotide sequence ID" value="NZ_QRHA01000002.1"/>
</dbReference>
<feature type="transmembrane region" description="Helical" evidence="12">
    <location>
        <begin position="431"/>
        <end position="451"/>
    </location>
</feature>
<keyword evidence="8" id="KW-0406">Ion transport</keyword>
<evidence type="ECO:0000256" key="1">
    <source>
        <dbReference type="ARBA" id="ARBA00004651"/>
    </source>
</evidence>
<keyword evidence="9 12" id="KW-0472">Membrane</keyword>
<dbReference type="EMBL" id="QRHA01000002">
    <property type="protein sequence ID" value="RDV28044.1"/>
    <property type="molecule type" value="Genomic_DNA"/>
</dbReference>
<evidence type="ECO:0000313" key="13">
    <source>
        <dbReference type="EMBL" id="RDV28044.1"/>
    </source>
</evidence>
<dbReference type="Pfam" id="PF00474">
    <property type="entry name" value="SSF"/>
    <property type="match status" value="1"/>
</dbReference>
<keyword evidence="6 12" id="KW-1133">Transmembrane helix</keyword>
<feature type="transmembrane region" description="Helical" evidence="12">
    <location>
        <begin position="150"/>
        <end position="168"/>
    </location>
</feature>
<dbReference type="Proteomes" id="UP000256561">
    <property type="component" value="Unassembled WGS sequence"/>
</dbReference>
<dbReference type="AlphaFoldDB" id="A0A3D8MC12"/>
<feature type="transmembrane region" description="Helical" evidence="12">
    <location>
        <begin position="271"/>
        <end position="297"/>
    </location>
</feature>
<dbReference type="InterPro" id="IPR001734">
    <property type="entry name" value="Na/solute_symporter"/>
</dbReference>
<keyword evidence="14" id="KW-1185">Reference proteome</keyword>
<comment type="subcellular location">
    <subcellularLocation>
        <location evidence="1">Cell membrane</location>
        <topology evidence="1">Multi-pass membrane protein</topology>
    </subcellularLocation>
</comment>
<name>A0A3D8MC12_9ALTE</name>
<evidence type="ECO:0000313" key="14">
    <source>
        <dbReference type="Proteomes" id="UP000256561"/>
    </source>
</evidence>
<feature type="transmembrane region" description="Helical" evidence="12">
    <location>
        <begin position="44"/>
        <end position="67"/>
    </location>
</feature>
<dbReference type="GO" id="GO:0005886">
    <property type="term" value="C:plasma membrane"/>
    <property type="evidence" value="ECO:0007669"/>
    <property type="project" value="UniProtKB-SubCell"/>
</dbReference>
<comment type="caution">
    <text evidence="13">The sequence shown here is derived from an EMBL/GenBank/DDBJ whole genome shotgun (WGS) entry which is preliminary data.</text>
</comment>
<evidence type="ECO:0000256" key="6">
    <source>
        <dbReference type="ARBA" id="ARBA00022989"/>
    </source>
</evidence>
<sequence length="522" mass="56444">MTLLDYLIIATYLLLLLGMGVAFRHQSNKQDYFLGGRSLAWPALTLSVMATQLSAVSFISAPAFVGLREGGGLIWLSYELALPIAVALMLWRLLPTLHKAGVVSVYDYLEQRFSRSTRLLISLVFQISRSFATAIMIYAIALILQGTMGLAQWHSILAIGVITLIYSAMGGMKAVVYGDALQMILILLGAAVCLWVGLDAMGGWHQVLQKVDGNRLLAVNTSSAGLHGNDFGLLPMLFGGIVLYASYYGCDQSEAQRSLSSGSISDLKKMLMAVALVRFPVTLLYCLSGLVIGTLVLTTPELQAKIPANQPDWMMPVFITEYLPTGIIGILVVAILAAAMSSLSSAINSLAAVSVEDWYRLRQITPDNHSYLKLARLAGVAWGLITLVLSLYAGDIAPTVIEAINKIGSVFYGPVLATFLAGIHTRFVSPGAANIGLAAGVMVNALLWLNASPIFWFWWNLIGFAVTLSTAIMASAALPNDQQHRLPSERGISMAQAMFLLGWSALLLILCVWLPNMILNMR</sequence>
<feature type="transmembrane region" description="Helical" evidence="12">
    <location>
        <begin position="6"/>
        <end position="23"/>
    </location>
</feature>
<keyword evidence="4" id="KW-1003">Cell membrane</keyword>
<dbReference type="PROSITE" id="PS50283">
    <property type="entry name" value="NA_SOLUT_SYMP_3"/>
    <property type="match status" value="1"/>
</dbReference>
<dbReference type="PANTHER" id="PTHR42985:SF40">
    <property type="entry name" value="LD47995P-RELATED"/>
    <property type="match status" value="1"/>
</dbReference>
<feature type="transmembrane region" description="Helical" evidence="12">
    <location>
        <begin position="180"/>
        <end position="198"/>
    </location>
</feature>
<accession>A0A3D8MC12</accession>
<evidence type="ECO:0000256" key="8">
    <source>
        <dbReference type="ARBA" id="ARBA00023065"/>
    </source>
</evidence>
<feature type="transmembrane region" description="Helical" evidence="12">
    <location>
        <begin position="322"/>
        <end position="353"/>
    </location>
</feature>
<feature type="transmembrane region" description="Helical" evidence="12">
    <location>
        <begin position="73"/>
        <end position="94"/>
    </location>
</feature>
<reference evidence="14" key="1">
    <citation type="submission" date="2018-08" db="EMBL/GenBank/DDBJ databases">
        <authorList>
            <person name="Zhang J."/>
            <person name="Du Z.-J."/>
        </authorList>
    </citation>
    <scope>NUCLEOTIDE SEQUENCE [LARGE SCALE GENOMIC DNA]</scope>
    <source>
        <strain evidence="14">KCTC 52655</strain>
    </source>
</reference>
<feature type="transmembrane region" description="Helical" evidence="12">
    <location>
        <begin position="457"/>
        <end position="478"/>
    </location>
</feature>
<evidence type="ECO:0000256" key="12">
    <source>
        <dbReference type="SAM" id="Phobius"/>
    </source>
</evidence>
<evidence type="ECO:0000256" key="4">
    <source>
        <dbReference type="ARBA" id="ARBA00022475"/>
    </source>
</evidence>
<feature type="transmembrane region" description="Helical" evidence="12">
    <location>
        <begin position="119"/>
        <end position="144"/>
    </location>
</feature>
<keyword evidence="5 12" id="KW-0812">Transmembrane</keyword>
<evidence type="ECO:0000256" key="10">
    <source>
        <dbReference type="ARBA" id="ARBA00023201"/>
    </source>
</evidence>
<evidence type="ECO:0000256" key="3">
    <source>
        <dbReference type="ARBA" id="ARBA00022448"/>
    </source>
</evidence>
<dbReference type="PANTHER" id="PTHR42985">
    <property type="entry name" value="SODIUM-COUPLED MONOCARBOXYLATE TRANSPORTER"/>
    <property type="match status" value="1"/>
</dbReference>
<dbReference type="Gene3D" id="1.20.1730.10">
    <property type="entry name" value="Sodium/glucose cotransporter"/>
    <property type="match status" value="1"/>
</dbReference>
<feature type="transmembrane region" description="Helical" evidence="12">
    <location>
        <begin position="231"/>
        <end position="250"/>
    </location>
</feature>
<gene>
    <name evidence="13" type="ORF">DXV75_03505</name>
</gene>
<evidence type="ECO:0000256" key="7">
    <source>
        <dbReference type="ARBA" id="ARBA00023053"/>
    </source>
</evidence>
<dbReference type="GO" id="GO:0015293">
    <property type="term" value="F:symporter activity"/>
    <property type="evidence" value="ECO:0007669"/>
    <property type="project" value="TreeGrafter"/>
</dbReference>
<keyword evidence="10" id="KW-0739">Sodium transport</keyword>
<feature type="transmembrane region" description="Helical" evidence="12">
    <location>
        <begin position="499"/>
        <end position="519"/>
    </location>
</feature>
<proteinExistence type="inferred from homology"/>
<dbReference type="InterPro" id="IPR038377">
    <property type="entry name" value="Na/Glc_symporter_sf"/>
</dbReference>
<protein>
    <submittedName>
        <fullName evidence="13">Sodium transporter</fullName>
    </submittedName>
</protein>